<dbReference type="Gene3D" id="3.40.50.1100">
    <property type="match status" value="1"/>
</dbReference>
<evidence type="ECO:0000259" key="4">
    <source>
        <dbReference type="Pfam" id="PF00291"/>
    </source>
</evidence>
<protein>
    <submittedName>
        <fullName evidence="5">PALP domain-containing protein</fullName>
    </submittedName>
</protein>
<organism evidence="5">
    <name type="scientific">Gongylonema pulchrum</name>
    <dbReference type="NCBI Taxonomy" id="637853"/>
    <lineage>
        <taxon>Eukaryota</taxon>
        <taxon>Metazoa</taxon>
        <taxon>Ecdysozoa</taxon>
        <taxon>Nematoda</taxon>
        <taxon>Chromadorea</taxon>
        <taxon>Rhabditida</taxon>
        <taxon>Spirurina</taxon>
        <taxon>Spiruromorpha</taxon>
        <taxon>Spiruroidea</taxon>
        <taxon>Gongylonematidae</taxon>
        <taxon>Gongylonema</taxon>
    </lineage>
</organism>
<evidence type="ECO:0000313" key="5">
    <source>
        <dbReference type="WBParaSite" id="GPUH_0000872801-mRNA-1"/>
    </source>
</evidence>
<reference evidence="5" key="1">
    <citation type="submission" date="2016-06" db="UniProtKB">
        <authorList>
            <consortium name="WormBaseParasite"/>
        </authorList>
    </citation>
    <scope>IDENTIFICATION</scope>
</reference>
<dbReference type="WBParaSite" id="GPUH_0000872801-mRNA-1">
    <property type="protein sequence ID" value="GPUH_0000872801-mRNA-1"/>
    <property type="gene ID" value="GPUH_0000872801"/>
</dbReference>
<comment type="similarity">
    <text evidence="2">Belongs to the cysteine synthase/cystathionine beta-synthase family.</text>
</comment>
<dbReference type="InterPro" id="IPR001926">
    <property type="entry name" value="TrpB-like_PALP"/>
</dbReference>
<evidence type="ECO:0000256" key="2">
    <source>
        <dbReference type="ARBA" id="ARBA00007103"/>
    </source>
</evidence>
<name>A0A183DJ27_9BILA</name>
<dbReference type="SUPFAM" id="SSF53686">
    <property type="entry name" value="Tryptophan synthase beta subunit-like PLP-dependent enzymes"/>
    <property type="match status" value="1"/>
</dbReference>
<evidence type="ECO:0000256" key="1">
    <source>
        <dbReference type="ARBA" id="ARBA00001933"/>
    </source>
</evidence>
<evidence type="ECO:0000256" key="3">
    <source>
        <dbReference type="ARBA" id="ARBA00022898"/>
    </source>
</evidence>
<dbReference type="Pfam" id="PF00291">
    <property type="entry name" value="PALP"/>
    <property type="match status" value="1"/>
</dbReference>
<accession>A0A183DJ27</accession>
<comment type="cofactor">
    <cofactor evidence="1">
        <name>pyridoxal 5'-phosphate</name>
        <dbReference type="ChEBI" id="CHEBI:597326"/>
    </cofactor>
</comment>
<dbReference type="FunFam" id="3.40.50.1100:FF:000118">
    <property type="entry name" value="Related to CYS4-cystathionine beta-synthase"/>
    <property type="match status" value="1"/>
</dbReference>
<sequence length="121" mass="13847">LGDKAGEQKEGFFEVEGIGYHFVPATLDFKEVDKWVKVKDPDTFKTARRLIREEGLLVGGSSGSNMFAALQECRSLKKGQNCVVIMPDGIRNYMSKFVCDEWMIEKHFMEPVERQRVQPSE</sequence>
<proteinExistence type="inferred from homology"/>
<dbReference type="GO" id="GO:0019344">
    <property type="term" value="P:cysteine biosynthetic process"/>
    <property type="evidence" value="ECO:0007669"/>
    <property type="project" value="UniProtKB-ARBA"/>
</dbReference>
<feature type="domain" description="Tryptophan synthase beta chain-like PALP" evidence="4">
    <location>
        <begin position="15"/>
        <end position="88"/>
    </location>
</feature>
<dbReference type="InterPro" id="IPR036052">
    <property type="entry name" value="TrpB-like_PALP_sf"/>
</dbReference>
<keyword evidence="3" id="KW-0663">Pyridoxal phosphate</keyword>
<dbReference type="InterPro" id="IPR050214">
    <property type="entry name" value="Cys_Synth/Cystath_Beta-Synth"/>
</dbReference>
<dbReference type="PANTHER" id="PTHR10314">
    <property type="entry name" value="CYSTATHIONINE BETA-SYNTHASE"/>
    <property type="match status" value="1"/>
</dbReference>
<dbReference type="AlphaFoldDB" id="A0A183DJ27"/>